<reference evidence="2" key="1">
    <citation type="submission" date="2022-11" db="EMBL/GenBank/DDBJ databases">
        <authorList>
            <person name="Hyden B.L."/>
            <person name="Feng K."/>
            <person name="Yates T."/>
            <person name="Jawdy S."/>
            <person name="Smart L.B."/>
            <person name="Muchero W."/>
        </authorList>
    </citation>
    <scope>NUCLEOTIDE SEQUENCE</scope>
    <source>
        <tissue evidence="2">Shoot tip</tissue>
    </source>
</reference>
<reference evidence="2" key="2">
    <citation type="journal article" date="2023" name="Int. J. Mol. Sci.">
        <title>De Novo Assembly and Annotation of 11 Diverse Shrub Willow (Salix) Genomes Reveals Novel Gene Organization in Sex-Linked Regions.</title>
        <authorList>
            <person name="Hyden B."/>
            <person name="Feng K."/>
            <person name="Yates T.B."/>
            <person name="Jawdy S."/>
            <person name="Cereghino C."/>
            <person name="Smart L.B."/>
            <person name="Muchero W."/>
        </authorList>
    </citation>
    <scope>NUCLEOTIDE SEQUENCE</scope>
    <source>
        <tissue evidence="2">Shoot tip</tissue>
    </source>
</reference>
<proteinExistence type="predicted"/>
<feature type="transmembrane region" description="Helical" evidence="1">
    <location>
        <begin position="39"/>
        <end position="65"/>
    </location>
</feature>
<evidence type="ECO:0000313" key="2">
    <source>
        <dbReference type="EMBL" id="KAJ6746280.1"/>
    </source>
</evidence>
<keyword evidence="1" id="KW-0812">Transmembrane</keyword>
<keyword evidence="3" id="KW-1185">Reference proteome</keyword>
<evidence type="ECO:0000256" key="1">
    <source>
        <dbReference type="SAM" id="Phobius"/>
    </source>
</evidence>
<comment type="caution">
    <text evidence="2">The sequence shown here is derived from an EMBL/GenBank/DDBJ whole genome shotgun (WGS) entry which is preliminary data.</text>
</comment>
<evidence type="ECO:0000313" key="3">
    <source>
        <dbReference type="Proteomes" id="UP001151752"/>
    </source>
</evidence>
<gene>
    <name evidence="2" type="ORF">OIU74_028871</name>
</gene>
<accession>A0A9Q0ZTE8</accession>
<protein>
    <submittedName>
        <fullName evidence="2">Uncharacterized protein</fullName>
    </submittedName>
</protein>
<keyword evidence="1" id="KW-0472">Membrane</keyword>
<keyword evidence="1" id="KW-1133">Transmembrane helix</keyword>
<name>A0A9Q0ZTE8_9ROSI</name>
<organism evidence="2 3">
    <name type="scientific">Salix koriyanagi</name>
    <dbReference type="NCBI Taxonomy" id="2511006"/>
    <lineage>
        <taxon>Eukaryota</taxon>
        <taxon>Viridiplantae</taxon>
        <taxon>Streptophyta</taxon>
        <taxon>Embryophyta</taxon>
        <taxon>Tracheophyta</taxon>
        <taxon>Spermatophyta</taxon>
        <taxon>Magnoliopsida</taxon>
        <taxon>eudicotyledons</taxon>
        <taxon>Gunneridae</taxon>
        <taxon>Pentapetalae</taxon>
        <taxon>rosids</taxon>
        <taxon>fabids</taxon>
        <taxon>Malpighiales</taxon>
        <taxon>Salicaceae</taxon>
        <taxon>Saliceae</taxon>
        <taxon>Salix</taxon>
    </lineage>
</organism>
<dbReference type="Proteomes" id="UP001151752">
    <property type="component" value="Chromosome 6"/>
</dbReference>
<dbReference type="EMBL" id="JAPFFM010000009">
    <property type="protein sequence ID" value="KAJ6746280.1"/>
    <property type="molecule type" value="Genomic_DNA"/>
</dbReference>
<dbReference type="AlphaFoldDB" id="A0A9Q0ZTE8"/>
<sequence>MGHRGRILIGVVLGLDWLADGLCDCITTRFLWFSNQAEVTAIIIFAVSLLHSGGIGPLLIFVGWIQNLLEANLFAGHLNKPGVARNADLYSWFDSVTVAST</sequence>